<dbReference type="Pfam" id="PF04720">
    <property type="entry name" value="PDDEXK_6"/>
    <property type="match status" value="1"/>
</dbReference>
<dbReference type="InterPro" id="IPR006502">
    <property type="entry name" value="PDDEXK-like"/>
</dbReference>
<dbReference type="NCBIfam" id="TIGR01615">
    <property type="entry name" value="A_thal_3542"/>
    <property type="match status" value="1"/>
</dbReference>
<sequence length="308" mass="34700">MGRLTGRIPVGRRILMGFEDEVEFSSGEAVSITDMVLGFFDGEESSESSCSDDGVRRGGDGDDEDGQSGESDNVEERKAFWEAQHQLLHATLTRSSSLESRIRNATKVALKESQLTTTGTICICPRSVAGGCRHCLLRYVSDHLRNAGYDAAVCKSKWKSSQHIPSGEHMYVDVLDKTSSKKGEVMRVVIELNFRAEFEMARANDEYNRLNNRLPEVFIGKAERLRTLIKIMCSAAKKCMKENKMHMGPWRKQKYMEAKWFGTCQRTMFAPILPKGFPNQSSKPRTSMLTFDLVEKLPTLHCKVVEVL</sequence>
<reference evidence="2 3" key="1">
    <citation type="journal article" date="2017" name="Mol. Plant">
        <title>The Genome of Medicinal Plant Macleaya cordata Provides New Insights into Benzylisoquinoline Alkaloids Metabolism.</title>
        <authorList>
            <person name="Liu X."/>
            <person name="Liu Y."/>
            <person name="Huang P."/>
            <person name="Ma Y."/>
            <person name="Qing Z."/>
            <person name="Tang Q."/>
            <person name="Cao H."/>
            <person name="Cheng P."/>
            <person name="Zheng Y."/>
            <person name="Yuan Z."/>
            <person name="Zhou Y."/>
            <person name="Liu J."/>
            <person name="Tang Z."/>
            <person name="Zhuo Y."/>
            <person name="Zhang Y."/>
            <person name="Yu L."/>
            <person name="Huang J."/>
            <person name="Yang P."/>
            <person name="Peng Q."/>
            <person name="Zhang J."/>
            <person name="Jiang W."/>
            <person name="Zhang Z."/>
            <person name="Lin K."/>
            <person name="Ro D.K."/>
            <person name="Chen X."/>
            <person name="Xiong X."/>
            <person name="Shang Y."/>
            <person name="Huang S."/>
            <person name="Zeng J."/>
        </authorList>
    </citation>
    <scope>NUCLEOTIDE SEQUENCE [LARGE SCALE GENOMIC DNA]</scope>
    <source>
        <strain evidence="3">cv. BLH2017</strain>
        <tissue evidence="2">Root</tissue>
    </source>
</reference>
<evidence type="ECO:0000313" key="3">
    <source>
        <dbReference type="Proteomes" id="UP000195402"/>
    </source>
</evidence>
<dbReference type="OMA" id="ARISWNH"/>
<dbReference type="STRING" id="56857.A0A200QWS7"/>
<evidence type="ECO:0000313" key="2">
    <source>
        <dbReference type="EMBL" id="OVA14915.1"/>
    </source>
</evidence>
<dbReference type="PANTHER" id="PTHR31579:SF2">
    <property type="entry name" value="DUF506 FAMILY PROTEIN"/>
    <property type="match status" value="1"/>
</dbReference>
<dbReference type="OrthoDB" id="691424at2759"/>
<name>A0A200QWS7_MACCD</name>
<comment type="caution">
    <text evidence="2">The sequence shown here is derived from an EMBL/GenBank/DDBJ whole genome shotgun (WGS) entry which is preliminary data.</text>
</comment>
<accession>A0A200QWS7</accession>
<proteinExistence type="predicted"/>
<dbReference type="PANTHER" id="PTHR31579">
    <property type="entry name" value="OS03G0796600 PROTEIN"/>
    <property type="match status" value="1"/>
</dbReference>
<gene>
    <name evidence="2" type="ORF">BVC80_8951g14</name>
</gene>
<organism evidence="2 3">
    <name type="scientific">Macleaya cordata</name>
    <name type="common">Five-seeded plume-poppy</name>
    <name type="synonym">Bocconia cordata</name>
    <dbReference type="NCBI Taxonomy" id="56857"/>
    <lineage>
        <taxon>Eukaryota</taxon>
        <taxon>Viridiplantae</taxon>
        <taxon>Streptophyta</taxon>
        <taxon>Embryophyta</taxon>
        <taxon>Tracheophyta</taxon>
        <taxon>Spermatophyta</taxon>
        <taxon>Magnoliopsida</taxon>
        <taxon>Ranunculales</taxon>
        <taxon>Papaveraceae</taxon>
        <taxon>Papaveroideae</taxon>
        <taxon>Macleaya</taxon>
    </lineage>
</organism>
<dbReference type="AlphaFoldDB" id="A0A200QWS7"/>
<dbReference type="FunCoup" id="A0A200QWS7">
    <property type="interactions" value="83"/>
</dbReference>
<keyword evidence="3" id="KW-1185">Reference proteome</keyword>
<evidence type="ECO:0000256" key="1">
    <source>
        <dbReference type="SAM" id="MobiDB-lite"/>
    </source>
</evidence>
<dbReference type="Proteomes" id="UP000195402">
    <property type="component" value="Unassembled WGS sequence"/>
</dbReference>
<dbReference type="InParanoid" id="A0A200QWS7"/>
<dbReference type="EMBL" id="MVGT01000940">
    <property type="protein sequence ID" value="OVA14915.1"/>
    <property type="molecule type" value="Genomic_DNA"/>
</dbReference>
<feature type="region of interest" description="Disordered" evidence="1">
    <location>
        <begin position="43"/>
        <end position="73"/>
    </location>
</feature>
<protein>
    <submittedName>
        <fullName evidence="2">Uncharacterized protein</fullName>
    </submittedName>
</protein>